<reference evidence="9 10" key="1">
    <citation type="submission" date="2022-04" db="EMBL/GenBank/DDBJ databases">
        <title>Positive selection, recombination, and allopatry shape intraspecific diversity of widespread and dominant cyanobacteria.</title>
        <authorList>
            <person name="Wei J."/>
            <person name="Shu W."/>
            <person name="Hu C."/>
        </authorList>
    </citation>
    <scope>NUCLEOTIDE SEQUENCE [LARGE SCALE GENOMIC DNA]</scope>
    <source>
        <strain evidence="9 10">GB2-A4</strain>
    </source>
</reference>
<keyword evidence="2" id="KW-0808">Transferase</keyword>
<evidence type="ECO:0000313" key="9">
    <source>
        <dbReference type="EMBL" id="MEP0818907.1"/>
    </source>
</evidence>
<dbReference type="EMBL" id="JAMPKM010000011">
    <property type="protein sequence ID" value="MEP0818907.1"/>
    <property type="molecule type" value="Genomic_DNA"/>
</dbReference>
<comment type="caution">
    <text evidence="9">The sequence shown here is derived from an EMBL/GenBank/DDBJ whole genome shotgun (WGS) entry which is preliminary data.</text>
</comment>
<evidence type="ECO:0000256" key="7">
    <source>
        <dbReference type="ARBA" id="ARBA00023136"/>
    </source>
</evidence>
<keyword evidence="9" id="KW-0548">Nucleotidyltransferase</keyword>
<evidence type="ECO:0000256" key="8">
    <source>
        <dbReference type="SAM" id="Phobius"/>
    </source>
</evidence>
<accession>A0ABV0JAV7</accession>
<keyword evidence="4" id="KW-0418">Kinase</keyword>
<feature type="transmembrane region" description="Helical" evidence="8">
    <location>
        <begin position="116"/>
        <end position="132"/>
    </location>
</feature>
<sequence length="246" mass="26674">MELSALLANFLVRDIAATAITFAIALSWLKLVNTLAQRGWLEQKLSRKIIHIGTGPLFVLCWHLYSEQAIARYFAALVPLAITLQFLAIGTQLIADPATVQAMTREGKPAEILRGPLYYGIAFIFCTVLFWRNSPVGILALMLMCGGDGLADIVGRRLGKHKLPFSSHKSWAGSTAMFLGSFGFGLGFLMLFNHLGHFQLPLNFANTAGAVAAIAFVATLVEALPFPDIDNITLVGVAIAMGLWLL</sequence>
<keyword evidence="10" id="KW-1185">Reference proteome</keyword>
<keyword evidence="7 8" id="KW-0472">Membrane</keyword>
<dbReference type="GO" id="GO:0016779">
    <property type="term" value="F:nucleotidyltransferase activity"/>
    <property type="evidence" value="ECO:0007669"/>
    <property type="project" value="UniProtKB-KW"/>
</dbReference>
<protein>
    <submittedName>
        <fullName evidence="9">Phosphatidate cytidylyltransferase</fullName>
    </submittedName>
</protein>
<dbReference type="RefSeq" id="WP_190437507.1">
    <property type="nucleotide sequence ID" value="NZ_JAMPKM010000011.1"/>
</dbReference>
<feature type="transmembrane region" description="Helical" evidence="8">
    <location>
        <begin position="138"/>
        <end position="159"/>
    </location>
</feature>
<evidence type="ECO:0000256" key="1">
    <source>
        <dbReference type="ARBA" id="ARBA00004141"/>
    </source>
</evidence>
<dbReference type="Proteomes" id="UP001464891">
    <property type="component" value="Unassembled WGS sequence"/>
</dbReference>
<comment type="subcellular location">
    <subcellularLocation>
        <location evidence="1">Membrane</location>
        <topology evidence="1">Multi-pass membrane protein</topology>
    </subcellularLocation>
</comment>
<proteinExistence type="predicted"/>
<keyword evidence="6 8" id="KW-1133">Transmembrane helix</keyword>
<evidence type="ECO:0000256" key="2">
    <source>
        <dbReference type="ARBA" id="ARBA00022679"/>
    </source>
</evidence>
<evidence type="ECO:0000313" key="10">
    <source>
        <dbReference type="Proteomes" id="UP001464891"/>
    </source>
</evidence>
<feature type="transmembrane region" description="Helical" evidence="8">
    <location>
        <begin position="204"/>
        <end position="221"/>
    </location>
</feature>
<feature type="transmembrane region" description="Helical" evidence="8">
    <location>
        <begin position="71"/>
        <end position="95"/>
    </location>
</feature>
<dbReference type="PANTHER" id="PTHR32523">
    <property type="entry name" value="PHYTOL KINASE 1, CHLOROPLASTIC"/>
    <property type="match status" value="1"/>
</dbReference>
<feature type="transmembrane region" description="Helical" evidence="8">
    <location>
        <begin position="171"/>
        <end position="192"/>
    </location>
</feature>
<organism evidence="9 10">
    <name type="scientific">Trichocoleus desertorum GB2-A4</name>
    <dbReference type="NCBI Taxonomy" id="2933944"/>
    <lineage>
        <taxon>Bacteria</taxon>
        <taxon>Bacillati</taxon>
        <taxon>Cyanobacteriota</taxon>
        <taxon>Cyanophyceae</taxon>
        <taxon>Leptolyngbyales</taxon>
        <taxon>Trichocoleusaceae</taxon>
        <taxon>Trichocoleus</taxon>
    </lineage>
</organism>
<keyword evidence="5" id="KW-0809">Transit peptide</keyword>
<name>A0ABV0JAV7_9CYAN</name>
<gene>
    <name evidence="9" type="ORF">NC998_17555</name>
</gene>
<evidence type="ECO:0000256" key="6">
    <source>
        <dbReference type="ARBA" id="ARBA00022989"/>
    </source>
</evidence>
<keyword evidence="3 8" id="KW-0812">Transmembrane</keyword>
<feature type="transmembrane region" description="Helical" evidence="8">
    <location>
        <begin position="49"/>
        <end position="65"/>
    </location>
</feature>
<evidence type="ECO:0000256" key="3">
    <source>
        <dbReference type="ARBA" id="ARBA00022692"/>
    </source>
</evidence>
<feature type="transmembrane region" description="Helical" evidence="8">
    <location>
        <begin position="6"/>
        <end position="29"/>
    </location>
</feature>
<dbReference type="InterPro" id="IPR039606">
    <property type="entry name" value="Phytol/farnesol_kinase"/>
</dbReference>
<evidence type="ECO:0000256" key="5">
    <source>
        <dbReference type="ARBA" id="ARBA00022946"/>
    </source>
</evidence>
<evidence type="ECO:0000256" key="4">
    <source>
        <dbReference type="ARBA" id="ARBA00022777"/>
    </source>
</evidence>
<dbReference type="PANTHER" id="PTHR32523:SF8">
    <property type="entry name" value="DOLICHOL KINASE"/>
    <property type="match status" value="1"/>
</dbReference>